<dbReference type="GO" id="GO:0022627">
    <property type="term" value="C:cytosolic small ribosomal subunit"/>
    <property type="evidence" value="ECO:0007669"/>
    <property type="project" value="TreeGrafter"/>
</dbReference>
<proteinExistence type="inferred from homology"/>
<organism evidence="5 6">
    <name type="scientific">Apiotrichum porosum</name>
    <dbReference type="NCBI Taxonomy" id="105984"/>
    <lineage>
        <taxon>Eukaryota</taxon>
        <taxon>Fungi</taxon>
        <taxon>Dikarya</taxon>
        <taxon>Basidiomycota</taxon>
        <taxon>Agaricomycotina</taxon>
        <taxon>Tremellomycetes</taxon>
        <taxon>Trichosporonales</taxon>
        <taxon>Trichosporonaceae</taxon>
        <taxon>Apiotrichum</taxon>
    </lineage>
</organism>
<dbReference type="STRING" id="105984.A0A427Y586"/>
<evidence type="ECO:0000256" key="1">
    <source>
        <dbReference type="ARBA" id="ARBA00010014"/>
    </source>
</evidence>
<dbReference type="PROSITE" id="PS00628">
    <property type="entry name" value="RIBOSOMAL_S19E"/>
    <property type="match status" value="1"/>
</dbReference>
<dbReference type="InterPro" id="IPR001266">
    <property type="entry name" value="Ribosomal_eS19"/>
</dbReference>
<dbReference type="InterPro" id="IPR036388">
    <property type="entry name" value="WH-like_DNA-bd_sf"/>
</dbReference>
<evidence type="ECO:0000313" key="5">
    <source>
        <dbReference type="EMBL" id="RSH86244.1"/>
    </source>
</evidence>
<protein>
    <submittedName>
        <fullName evidence="5">40S ribosomal protein S19</fullName>
    </submittedName>
</protein>
<dbReference type="PANTHER" id="PTHR11710">
    <property type="entry name" value="40S RIBOSOMAL PROTEIN S19"/>
    <property type="match status" value="1"/>
</dbReference>
<dbReference type="EMBL" id="RSCE01000002">
    <property type="protein sequence ID" value="RSH86244.1"/>
    <property type="molecule type" value="Genomic_DNA"/>
</dbReference>
<keyword evidence="6" id="KW-1185">Reference proteome</keyword>
<dbReference type="GO" id="GO:0003735">
    <property type="term" value="F:structural constituent of ribosome"/>
    <property type="evidence" value="ECO:0007669"/>
    <property type="project" value="InterPro"/>
</dbReference>
<dbReference type="FunFam" id="1.10.10.10:FF:000118">
    <property type="entry name" value="40S ribosomal protein S19"/>
    <property type="match status" value="1"/>
</dbReference>
<keyword evidence="2 5" id="KW-0689">Ribosomal protein</keyword>
<evidence type="ECO:0000256" key="3">
    <source>
        <dbReference type="ARBA" id="ARBA00023274"/>
    </source>
</evidence>
<keyword evidence="3" id="KW-0687">Ribonucleoprotein</keyword>
<dbReference type="SUPFAM" id="SSF46785">
    <property type="entry name" value="Winged helix' DNA-binding domain"/>
    <property type="match status" value="1"/>
</dbReference>
<dbReference type="SMART" id="SM01413">
    <property type="entry name" value="Ribosomal_S19e"/>
    <property type="match status" value="1"/>
</dbReference>
<feature type="compositionally biased region" description="Acidic residues" evidence="4">
    <location>
        <begin position="141"/>
        <end position="165"/>
    </location>
</feature>
<dbReference type="GO" id="GO:0006412">
    <property type="term" value="P:translation"/>
    <property type="evidence" value="ECO:0007669"/>
    <property type="project" value="InterPro"/>
</dbReference>
<accession>A0A427Y586</accession>
<feature type="region of interest" description="Disordered" evidence="4">
    <location>
        <begin position="138"/>
        <end position="165"/>
    </location>
</feature>
<dbReference type="Pfam" id="PF01090">
    <property type="entry name" value="Ribosomal_S19e"/>
    <property type="match status" value="1"/>
</dbReference>
<evidence type="ECO:0000313" key="6">
    <source>
        <dbReference type="Proteomes" id="UP000279236"/>
    </source>
</evidence>
<dbReference type="RefSeq" id="XP_028479029.1">
    <property type="nucleotide sequence ID" value="XM_028620057.1"/>
</dbReference>
<dbReference type="GO" id="GO:0003723">
    <property type="term" value="F:RNA binding"/>
    <property type="evidence" value="ECO:0007669"/>
    <property type="project" value="TreeGrafter"/>
</dbReference>
<dbReference type="GO" id="GO:0000028">
    <property type="term" value="P:ribosomal small subunit assembly"/>
    <property type="evidence" value="ECO:0007669"/>
    <property type="project" value="TreeGrafter"/>
</dbReference>
<dbReference type="Proteomes" id="UP000279236">
    <property type="component" value="Unassembled WGS sequence"/>
</dbReference>
<comment type="similarity">
    <text evidence="1">Belongs to the eukaryotic ribosomal protein eS19 family.</text>
</comment>
<dbReference type="Gene3D" id="1.10.10.10">
    <property type="entry name" value="Winged helix-like DNA-binding domain superfamily/Winged helix DNA-binding domain"/>
    <property type="match status" value="1"/>
</dbReference>
<dbReference type="PANTHER" id="PTHR11710:SF0">
    <property type="entry name" value="40S RIBOSOMAL PROTEIN S19"/>
    <property type="match status" value="1"/>
</dbReference>
<sequence length="165" mass="18569">MPGVRDVSAEDFITAYSAHLKRSGKLEIPTWVDIVKTGCQKELAPYDPDWYYVRAAAVARHIYLRKHVGVGALAKLHGTQHRRGVRPGHHRDSATGVERNVVQSLEKIGVLEAHPDGGRKISQDGMRDLDRIATAILEAQRDEEESEEESEEEEDDEEEAEEDDE</sequence>
<name>A0A427Y586_9TREE</name>
<gene>
    <name evidence="5" type="primary">RPS19</name>
    <name evidence="5" type="ORF">EHS24_004482</name>
</gene>
<dbReference type="AlphaFoldDB" id="A0A427Y586"/>
<dbReference type="InterPro" id="IPR036390">
    <property type="entry name" value="WH_DNA-bd_sf"/>
</dbReference>
<dbReference type="GeneID" id="39589025"/>
<dbReference type="InterPro" id="IPR018277">
    <property type="entry name" value="Ribosomal_eS19_CS"/>
</dbReference>
<dbReference type="OrthoDB" id="428974at2759"/>
<comment type="caution">
    <text evidence="5">The sequence shown here is derived from an EMBL/GenBank/DDBJ whole genome shotgun (WGS) entry which is preliminary data.</text>
</comment>
<evidence type="ECO:0000256" key="4">
    <source>
        <dbReference type="SAM" id="MobiDB-lite"/>
    </source>
</evidence>
<evidence type="ECO:0000256" key="2">
    <source>
        <dbReference type="ARBA" id="ARBA00022980"/>
    </source>
</evidence>
<reference evidence="5 6" key="1">
    <citation type="submission" date="2018-11" db="EMBL/GenBank/DDBJ databases">
        <title>Genome sequence of Apiotrichum porosum DSM 27194.</title>
        <authorList>
            <person name="Aliyu H."/>
            <person name="Gorte O."/>
            <person name="Ochsenreither K."/>
        </authorList>
    </citation>
    <scope>NUCLEOTIDE SEQUENCE [LARGE SCALE GENOMIC DNA]</scope>
    <source>
        <strain evidence="5 6">DSM 27194</strain>
    </source>
</reference>